<evidence type="ECO:0000259" key="3">
    <source>
        <dbReference type="PROSITE" id="PS51329"/>
    </source>
</evidence>
<dbReference type="Pfam" id="PF07986">
    <property type="entry name" value="TBCC"/>
    <property type="match status" value="1"/>
</dbReference>
<gene>
    <name evidence="4" type="ORF">Vbra_23068</name>
</gene>
<dbReference type="PANTHER" id="PTHR15440">
    <property type="entry name" value="XRP2 PROTEIN"/>
    <property type="match status" value="1"/>
</dbReference>
<dbReference type="OrthoDB" id="194775at2759"/>
<evidence type="ECO:0000313" key="4">
    <source>
        <dbReference type="EMBL" id="CEM31172.1"/>
    </source>
</evidence>
<reference evidence="4 5" key="1">
    <citation type="submission" date="2014-11" db="EMBL/GenBank/DDBJ databases">
        <authorList>
            <person name="Zhu J."/>
            <person name="Qi W."/>
            <person name="Song R."/>
        </authorList>
    </citation>
    <scope>NUCLEOTIDE SEQUENCE [LARGE SCALE GENOMIC DNA]</scope>
</reference>
<dbReference type="GO" id="GO:0005929">
    <property type="term" value="C:cilium"/>
    <property type="evidence" value="ECO:0007669"/>
    <property type="project" value="TreeGrafter"/>
</dbReference>
<dbReference type="GO" id="GO:0006892">
    <property type="term" value="P:post-Golgi vesicle-mediated transport"/>
    <property type="evidence" value="ECO:0007669"/>
    <property type="project" value="TreeGrafter"/>
</dbReference>
<keyword evidence="5" id="KW-1185">Reference proteome</keyword>
<dbReference type="InterPro" id="IPR012945">
    <property type="entry name" value="Tubulin-bd_cofactor_C_dom"/>
</dbReference>
<dbReference type="AlphaFoldDB" id="A0A0G4GM16"/>
<dbReference type="VEuPathDB" id="CryptoDB:Vbra_23068"/>
<comment type="similarity">
    <text evidence="1">Belongs to the TBCC family.</text>
</comment>
<sequence>MGQILCWFRRAPTPQPQAPLLQQQQQQQASVSQQQQKKKLRREDFILSNRKDAVVEREAGTIDGQQFVIEDCTGCDVYLLDWSATITVDYCTDCRFLIGPVEGSIFFRNCKGCDVLVICQQFRTRECQDCRFGLFCTTEPIVEMSSGLEFGCFDFCYFSLREHMSKAHLSLWDNKWYRIYDFSATAAAAAQDEDDDKPNWTFIQQSSVRGLVDASKCGALSPEEADMKSSLPVSLGTENLPYGESCVVLVLPGAENEGLIDTLVEGANKVGGVLYQTRMMICDPPKLKELFDRHSDVSAIQKGSKGATLESPPSLPASYIGGNSIHSTLQSVIQEDDALRTSKLIHLVDEAKAKPLSKEFFLQWKDDI</sequence>
<keyword evidence="2" id="KW-0547">Nucleotide-binding</keyword>
<dbReference type="InParanoid" id="A0A0G4GM16"/>
<dbReference type="GO" id="GO:0005096">
    <property type="term" value="F:GTPase activator activity"/>
    <property type="evidence" value="ECO:0007669"/>
    <property type="project" value="InterPro"/>
</dbReference>
<dbReference type="PROSITE" id="PS51329">
    <property type="entry name" value="C_CAP_COFACTOR_C"/>
    <property type="match status" value="1"/>
</dbReference>
<dbReference type="InterPro" id="IPR006599">
    <property type="entry name" value="CARP_motif"/>
</dbReference>
<organism evidence="4 5">
    <name type="scientific">Vitrella brassicaformis (strain CCMP3155)</name>
    <dbReference type="NCBI Taxonomy" id="1169540"/>
    <lineage>
        <taxon>Eukaryota</taxon>
        <taxon>Sar</taxon>
        <taxon>Alveolata</taxon>
        <taxon>Colpodellida</taxon>
        <taxon>Vitrellaceae</taxon>
        <taxon>Vitrella</taxon>
    </lineage>
</organism>
<dbReference type="OMA" id="NIRIIPE"/>
<dbReference type="STRING" id="1169540.A0A0G4GM16"/>
<evidence type="ECO:0000256" key="1">
    <source>
        <dbReference type="ARBA" id="ARBA00008848"/>
    </source>
</evidence>
<dbReference type="GO" id="GO:0000166">
    <property type="term" value="F:nucleotide binding"/>
    <property type="evidence" value="ECO:0007669"/>
    <property type="project" value="UniProtKB-KW"/>
</dbReference>
<dbReference type="InterPro" id="IPR017901">
    <property type="entry name" value="C-CAP_CF_C-like"/>
</dbReference>
<dbReference type="EMBL" id="CDMY01000717">
    <property type="protein sequence ID" value="CEM31172.1"/>
    <property type="molecule type" value="Genomic_DNA"/>
</dbReference>
<dbReference type="Proteomes" id="UP000041254">
    <property type="component" value="Unassembled WGS sequence"/>
</dbReference>
<dbReference type="SMART" id="SM00673">
    <property type="entry name" value="CARP"/>
    <property type="match status" value="2"/>
</dbReference>
<evidence type="ECO:0000313" key="5">
    <source>
        <dbReference type="Proteomes" id="UP000041254"/>
    </source>
</evidence>
<proteinExistence type="inferred from homology"/>
<accession>A0A0G4GM16</accession>
<feature type="domain" description="C-CAP/cofactor C-like" evidence="3">
    <location>
        <begin position="34"/>
        <end position="184"/>
    </location>
</feature>
<evidence type="ECO:0000256" key="2">
    <source>
        <dbReference type="ARBA" id="ARBA00022741"/>
    </source>
</evidence>
<dbReference type="InterPro" id="IPR039093">
    <property type="entry name" value="XRP2"/>
</dbReference>
<name>A0A0G4GM16_VITBC</name>
<dbReference type="InterPro" id="IPR016098">
    <property type="entry name" value="CAP/MinC_C"/>
</dbReference>
<dbReference type="PANTHER" id="PTHR15440:SF0">
    <property type="entry name" value="PROTEIN XRP2"/>
    <property type="match status" value="1"/>
</dbReference>
<protein>
    <recommendedName>
        <fullName evidence="3">C-CAP/cofactor C-like domain-containing protein</fullName>
    </recommendedName>
</protein>
<dbReference type="GO" id="GO:1990075">
    <property type="term" value="C:periciliary membrane compartment"/>
    <property type="evidence" value="ECO:0007669"/>
    <property type="project" value="TreeGrafter"/>
</dbReference>
<dbReference type="Gene3D" id="2.160.20.70">
    <property type="match status" value="1"/>
</dbReference>